<dbReference type="GO" id="GO:0000166">
    <property type="term" value="F:nucleotide binding"/>
    <property type="evidence" value="ECO:0007669"/>
    <property type="project" value="UniProtKB-KW"/>
</dbReference>
<dbReference type="InterPro" id="IPR024434">
    <property type="entry name" value="TSCPD_dom"/>
</dbReference>
<accession>A0A0F9BI98</accession>
<dbReference type="AlphaFoldDB" id="A0A0F9BI98"/>
<evidence type="ECO:0000256" key="4">
    <source>
        <dbReference type="ARBA" id="ARBA00022741"/>
    </source>
</evidence>
<sequence>LLAAQVDMEDGRMTMSERRRLPDTRRSVTHRAVIESGQGPVTLFMTCGFYEDGAVGEVFVQAGKLGSTVRGLLDDWARAVSYLLQYGVPVEEIAERFQGASYPPAGPTSNAEVTPASSLVDYVVRWLASAAEVPG</sequence>
<keyword evidence="3" id="KW-0237">DNA synthesis</keyword>
<dbReference type="EMBL" id="LAZR01037669">
    <property type="protein sequence ID" value="KKL21594.1"/>
    <property type="molecule type" value="Genomic_DNA"/>
</dbReference>
<feature type="non-terminal residue" evidence="7">
    <location>
        <position position="1"/>
    </location>
</feature>
<protein>
    <recommendedName>
        <fullName evidence="2">ribonucleoside-diphosphate reductase</fullName>
        <ecNumber evidence="2">1.17.4.1</ecNumber>
    </recommendedName>
</protein>
<proteinExistence type="inferred from homology"/>
<reference evidence="7" key="1">
    <citation type="journal article" date="2015" name="Nature">
        <title>Complex archaea that bridge the gap between prokaryotes and eukaryotes.</title>
        <authorList>
            <person name="Spang A."/>
            <person name="Saw J.H."/>
            <person name="Jorgensen S.L."/>
            <person name="Zaremba-Niedzwiedzka K."/>
            <person name="Martijn J."/>
            <person name="Lind A.E."/>
            <person name="van Eijk R."/>
            <person name="Schleper C."/>
            <person name="Guy L."/>
            <person name="Ettema T.J."/>
        </authorList>
    </citation>
    <scope>NUCLEOTIDE SEQUENCE</scope>
</reference>
<keyword evidence="4" id="KW-0547">Nucleotide-binding</keyword>
<comment type="similarity">
    <text evidence="1">Belongs to the ribonucleoside diphosphate reductase class-2 family.</text>
</comment>
<organism evidence="7">
    <name type="scientific">marine sediment metagenome</name>
    <dbReference type="NCBI Taxonomy" id="412755"/>
    <lineage>
        <taxon>unclassified sequences</taxon>
        <taxon>metagenomes</taxon>
        <taxon>ecological metagenomes</taxon>
    </lineage>
</organism>
<dbReference type="Pfam" id="PF12637">
    <property type="entry name" value="TSCPD"/>
    <property type="match status" value="1"/>
</dbReference>
<comment type="caution">
    <text evidence="7">The sequence shown here is derived from an EMBL/GenBank/DDBJ whole genome shotgun (WGS) entry which is preliminary data.</text>
</comment>
<dbReference type="GO" id="GO:0004748">
    <property type="term" value="F:ribonucleoside-diphosphate reductase activity, thioredoxin disulfide as acceptor"/>
    <property type="evidence" value="ECO:0007669"/>
    <property type="project" value="UniProtKB-EC"/>
</dbReference>
<dbReference type="EC" id="1.17.4.1" evidence="2"/>
<name>A0A0F9BI98_9ZZZZ</name>
<evidence type="ECO:0000256" key="1">
    <source>
        <dbReference type="ARBA" id="ARBA00007405"/>
    </source>
</evidence>
<evidence type="ECO:0000313" key="7">
    <source>
        <dbReference type="EMBL" id="KKL21594.1"/>
    </source>
</evidence>
<evidence type="ECO:0000259" key="6">
    <source>
        <dbReference type="Pfam" id="PF12637"/>
    </source>
</evidence>
<evidence type="ECO:0000256" key="3">
    <source>
        <dbReference type="ARBA" id="ARBA00022634"/>
    </source>
</evidence>
<feature type="domain" description="TSCPD" evidence="6">
    <location>
        <begin position="29"/>
        <end position="130"/>
    </location>
</feature>
<evidence type="ECO:0000256" key="2">
    <source>
        <dbReference type="ARBA" id="ARBA00012274"/>
    </source>
</evidence>
<dbReference type="GO" id="GO:0071897">
    <property type="term" value="P:DNA biosynthetic process"/>
    <property type="evidence" value="ECO:0007669"/>
    <property type="project" value="UniProtKB-KW"/>
</dbReference>
<comment type="catalytic activity">
    <reaction evidence="5">
        <text>a 2'-deoxyribonucleoside 5'-diphosphate + [thioredoxin]-disulfide + H2O = a ribonucleoside 5'-diphosphate + [thioredoxin]-dithiol</text>
        <dbReference type="Rhea" id="RHEA:23252"/>
        <dbReference type="Rhea" id="RHEA-COMP:10698"/>
        <dbReference type="Rhea" id="RHEA-COMP:10700"/>
        <dbReference type="ChEBI" id="CHEBI:15377"/>
        <dbReference type="ChEBI" id="CHEBI:29950"/>
        <dbReference type="ChEBI" id="CHEBI:50058"/>
        <dbReference type="ChEBI" id="CHEBI:57930"/>
        <dbReference type="ChEBI" id="CHEBI:73316"/>
        <dbReference type="EC" id="1.17.4.1"/>
    </reaction>
</comment>
<evidence type="ECO:0000256" key="5">
    <source>
        <dbReference type="ARBA" id="ARBA00047754"/>
    </source>
</evidence>
<gene>
    <name evidence="7" type="ORF">LCGC14_2443850</name>
</gene>